<proteinExistence type="predicted"/>
<dbReference type="Pfam" id="PF13613">
    <property type="entry name" value="HTH_Tnp_4"/>
    <property type="match status" value="1"/>
</dbReference>
<organism evidence="6 7">
    <name type="scientific">Scomber scombrus</name>
    <name type="common">Atlantic mackerel</name>
    <name type="synonym">Scomber vernalis</name>
    <dbReference type="NCBI Taxonomy" id="13677"/>
    <lineage>
        <taxon>Eukaryota</taxon>
        <taxon>Metazoa</taxon>
        <taxon>Chordata</taxon>
        <taxon>Craniata</taxon>
        <taxon>Vertebrata</taxon>
        <taxon>Euteleostomi</taxon>
        <taxon>Actinopterygii</taxon>
        <taxon>Neopterygii</taxon>
        <taxon>Teleostei</taxon>
        <taxon>Neoteleostei</taxon>
        <taxon>Acanthomorphata</taxon>
        <taxon>Pelagiaria</taxon>
        <taxon>Scombriformes</taxon>
        <taxon>Scombridae</taxon>
        <taxon>Scomber</taxon>
    </lineage>
</organism>
<feature type="region of interest" description="Disordered" evidence="3">
    <location>
        <begin position="475"/>
        <end position="497"/>
    </location>
</feature>
<dbReference type="Proteomes" id="UP001314229">
    <property type="component" value="Unassembled WGS sequence"/>
</dbReference>
<evidence type="ECO:0000259" key="5">
    <source>
        <dbReference type="Pfam" id="PF13613"/>
    </source>
</evidence>
<evidence type="ECO:0000256" key="1">
    <source>
        <dbReference type="ARBA" id="ARBA00001968"/>
    </source>
</evidence>
<keyword evidence="7" id="KW-1185">Reference proteome</keyword>
<feature type="compositionally biased region" description="Low complexity" evidence="3">
    <location>
        <begin position="971"/>
        <end position="984"/>
    </location>
</feature>
<feature type="compositionally biased region" description="Basic and acidic residues" evidence="3">
    <location>
        <begin position="943"/>
        <end position="957"/>
    </location>
</feature>
<comment type="caution">
    <text evidence="6">The sequence shown here is derived from an EMBL/GenBank/DDBJ whole genome shotgun (WGS) entry which is preliminary data.</text>
</comment>
<dbReference type="PANTHER" id="PTHR23080">
    <property type="entry name" value="THAP DOMAIN PROTEIN"/>
    <property type="match status" value="1"/>
</dbReference>
<feature type="region of interest" description="Disordered" evidence="3">
    <location>
        <begin position="941"/>
        <end position="1002"/>
    </location>
</feature>
<feature type="compositionally biased region" description="Polar residues" evidence="3">
    <location>
        <begin position="485"/>
        <end position="497"/>
    </location>
</feature>
<evidence type="ECO:0000256" key="2">
    <source>
        <dbReference type="ARBA" id="ARBA00022723"/>
    </source>
</evidence>
<sequence length="1334" mass="150290">MECIIHCSDDGDKLVSLQSVDSWRTLLRAAQIRNHAPVLELAKHIPEGQIPAICYHRKCRSIFTMKKVLDGILNKEKQCASGSAEEKATKREARHAPMTSRTYDMECIFCQKTDKYVKRQNMKDTLLQCRELRADAKIRSAATRKKDSRILAIVSRDLVAAEGHYHRSCYRLYTKEEGSKEGLVCNTSDDAEAQYEAAVNQSYDELFQFIRMELFAKPQVMTMADLTSRLVASINSKGIIQVKESTIKHLRRKLEGEFDGFLHIFPDAKGKLLLYPDNLSIRELIKQNQSLIQELHILKSIGAQDAIARAAITLRADIKSQDVPQSWPPEVKPEVECPTIPESLSVLLCYLLTGSNDLDHATQRVQRLLQSFGQDIVYAVTCGTIKPSKHVILPFSIKSLTGNVELINILNRLGHSWDNIDRFEETVSGEGTSHGVNGIAVQAKKVDQVPVQAKPTVAKTKQRSIRAPALTLPTYNAGQRVGPPQSKSADNSTSANTQLARKKNVVWFLARMSQQERQSVSSWTGFNVLTRDEMVVIPNNVGYLPTINAPATQMSTVNEVLNQSLRIMQQLSLNKVVCVFDQALYAKAVEITWKHSDKFQHIIVRLGVFHTICTLLGIIGKRFQDAGLRDLCIESGVIAEGSVAGVMDGRKYNRAVRFHKLLYEALMRLTWNGFLSWDGNGSLSAFWMSYLDMVEILLGLIRASREGDWMLHLASIRAMIPWCFAYDRMNYARYLPYYYAQMSQLPITHPDVYREFMEGGFSVQLGSTNPFGCIPVDQAIEETVNKDTQTAGGTKGFSLKPGAVTKYYLTAEYRSMYLRQLRELIGQGSSQLSHPDLQGPRIKRDEEDVKSLIDLMENTWLNPMAPNGIGLGNLSTGSVAPPDVSRDLLRAPEIGEKAYQSGGAESDNARVCSDHFVKGFPSALKDVESVDWAPTVNLGYQRGKAESESSRQREVRMKSRAHHQRSSGATESPDPQQSDSPQSEDFNEMSNDRQDASCQTDLTMDDIERMEDVLKQTTKELVDLRTKAMDTLFSQESFEKSEDKTKFYTGLPNVLVLMQVFQLCEPYITYGPMSALCKFEQFILVLLRLRLNLPLKDLAFRFNISYSTVSRIWHKLIGILYERLEFLIEWPERHVLQATMPMGFRQAFGCRVAVIVDCFEVFIERPSNLLARAQTWSNYKHHNTVKFLIGVAPQGYVSYISRAWGGRVSDKQITEESGLLQNLLPGDIVLADRGFNVGDSVGFYCASLQMPAFTRGKRQLSAYEVEQTRKIANVRIHVERVIGLVRRKYQILQSRAMPIEHMATKQGESLSLIDKIGFICCALSNLSESVVSLD</sequence>
<dbReference type="GO" id="GO:0046872">
    <property type="term" value="F:metal ion binding"/>
    <property type="evidence" value="ECO:0007669"/>
    <property type="project" value="UniProtKB-KW"/>
</dbReference>
<dbReference type="InterPro" id="IPR027806">
    <property type="entry name" value="HARBI1_dom"/>
</dbReference>
<feature type="domain" description="DDE Tnp4" evidence="4">
    <location>
        <begin position="1156"/>
        <end position="1325"/>
    </location>
</feature>
<dbReference type="InterPro" id="IPR027805">
    <property type="entry name" value="Transposase_HTH_dom"/>
</dbReference>
<keyword evidence="2" id="KW-0479">Metal-binding</keyword>
<accession>A0AAV1PNW9</accession>
<protein>
    <submittedName>
        <fullName evidence="6">Uncharacterized protein LOC118428894</fullName>
    </submittedName>
</protein>
<name>A0AAV1PNW9_SCOSC</name>
<dbReference type="PANTHER" id="PTHR23080:SF63">
    <property type="entry name" value="TICK TRANSPOSON"/>
    <property type="match status" value="1"/>
</dbReference>
<reference evidence="6 7" key="1">
    <citation type="submission" date="2024-01" db="EMBL/GenBank/DDBJ databases">
        <authorList>
            <person name="Alioto T."/>
            <person name="Alioto T."/>
            <person name="Gomez Garrido J."/>
        </authorList>
    </citation>
    <scope>NUCLEOTIDE SEQUENCE [LARGE SCALE GENOMIC DNA]</scope>
</reference>
<feature type="domain" description="Transposase Helix-turn-helix" evidence="5">
    <location>
        <begin position="1075"/>
        <end position="1125"/>
    </location>
</feature>
<dbReference type="EMBL" id="CAWUFR010000218">
    <property type="protein sequence ID" value="CAK6972963.1"/>
    <property type="molecule type" value="Genomic_DNA"/>
</dbReference>
<dbReference type="Pfam" id="PF13359">
    <property type="entry name" value="DDE_Tnp_4"/>
    <property type="match status" value="1"/>
</dbReference>
<evidence type="ECO:0000313" key="7">
    <source>
        <dbReference type="Proteomes" id="UP001314229"/>
    </source>
</evidence>
<evidence type="ECO:0000256" key="3">
    <source>
        <dbReference type="SAM" id="MobiDB-lite"/>
    </source>
</evidence>
<comment type="cofactor">
    <cofactor evidence="1">
        <name>a divalent metal cation</name>
        <dbReference type="ChEBI" id="CHEBI:60240"/>
    </cofactor>
</comment>
<evidence type="ECO:0000259" key="4">
    <source>
        <dbReference type="Pfam" id="PF13359"/>
    </source>
</evidence>
<evidence type="ECO:0000313" key="6">
    <source>
        <dbReference type="EMBL" id="CAK6972963.1"/>
    </source>
</evidence>
<gene>
    <name evidence="6" type="ORF">FSCOSCO3_A007208</name>
</gene>